<dbReference type="Proteomes" id="UP000029578">
    <property type="component" value="Unassembled WGS sequence"/>
</dbReference>
<dbReference type="FunFam" id="3.40.640.10:FF:000099">
    <property type="entry name" value="LL-diaminopimelate aminotransferase, chloroplastic"/>
    <property type="match status" value="1"/>
</dbReference>
<dbReference type="UniPathway" id="UPA00034">
    <property type="reaction ID" value="UER00466"/>
</dbReference>
<feature type="binding site" evidence="9">
    <location>
        <position position="186"/>
    </location>
    <ligand>
        <name>substrate</name>
    </ligand>
</feature>
<evidence type="ECO:0000313" key="11">
    <source>
        <dbReference type="EMBL" id="KGF50872.1"/>
    </source>
</evidence>
<comment type="pathway">
    <text evidence="2 9">Amino-acid biosynthesis; L-lysine biosynthesis via DAP pathway; LL-2,6-diaminopimelate from (S)-tetrahydrodipicolinate (aminotransferase route): step 1/1.</text>
</comment>
<feature type="domain" description="Aminotransferase class I/classII large" evidence="10">
    <location>
        <begin position="35"/>
        <end position="404"/>
    </location>
</feature>
<evidence type="ECO:0000259" key="10">
    <source>
        <dbReference type="Pfam" id="PF00155"/>
    </source>
</evidence>
<feature type="binding site" evidence="9">
    <location>
        <position position="291"/>
    </location>
    <ligand>
        <name>pyridoxal 5'-phosphate</name>
        <dbReference type="ChEBI" id="CHEBI:597326"/>
    </ligand>
</feature>
<dbReference type="GO" id="GO:0030170">
    <property type="term" value="F:pyridoxal phosphate binding"/>
    <property type="evidence" value="ECO:0007669"/>
    <property type="project" value="UniProtKB-UniRule"/>
</dbReference>
<evidence type="ECO:0000256" key="5">
    <source>
        <dbReference type="ARBA" id="ARBA00022576"/>
    </source>
</evidence>
<feature type="binding site" evidence="9">
    <location>
        <begin position="245"/>
        <end position="247"/>
    </location>
    <ligand>
        <name>pyridoxal 5'-phosphate</name>
        <dbReference type="ChEBI" id="CHEBI:597326"/>
    </ligand>
</feature>
<evidence type="ECO:0000256" key="4">
    <source>
        <dbReference type="ARBA" id="ARBA00018052"/>
    </source>
</evidence>
<dbReference type="InterPro" id="IPR019942">
    <property type="entry name" value="DapL/ALD1"/>
</dbReference>
<organism evidence="11 12">
    <name type="scientific">Prevotella melaninogenica DNF00666</name>
    <dbReference type="NCBI Taxonomy" id="1401073"/>
    <lineage>
        <taxon>Bacteria</taxon>
        <taxon>Pseudomonadati</taxon>
        <taxon>Bacteroidota</taxon>
        <taxon>Bacteroidia</taxon>
        <taxon>Bacteroidales</taxon>
        <taxon>Prevotellaceae</taxon>
        <taxon>Prevotella</taxon>
    </lineage>
</organism>
<evidence type="ECO:0000256" key="6">
    <source>
        <dbReference type="ARBA" id="ARBA00022679"/>
    </source>
</evidence>
<sequence length="410" mass="46121">MAHINEEFLKLQKNYLFADIAKKVNAYKTAHPDKNVISLGIGDVTQPLAPAVIEAMHKAVDDMATKEHFHGYGPEQGYLWLRKAIVKNDYEARGIHLDPSEVFVNDGAKSDTGNIGDLLSQDNTMAVTDPIYPVYIDSNVMGGRAGVFENGRWSNITYMSCSEENKFVPQIPDHRVDMVYLCYPNNPTGMVITKEELQKWVDYALAHNAIIFYDAAYEAYIQDDDIPHSIYEIPNAKKVAIEFHSYSKTAGFTGIRCGYTIIPKELTATTKDGKCVEVAQYWDRRQCTKFNGTSYISQRAAEAIYSSEGKKQIKQTINYYMENARIIRESLTELGLTVYGGQNAPYLWVKTPADTPSWKFFEEMLNGAQVVCTPGVGFGLAGEGFIRLTSFGDRNDCIEAIARIKKWLNK</sequence>
<feature type="binding site" evidence="9">
    <location>
        <position position="15"/>
    </location>
    <ligand>
        <name>substrate</name>
    </ligand>
</feature>
<dbReference type="PANTHER" id="PTHR43144">
    <property type="entry name" value="AMINOTRANSFERASE"/>
    <property type="match status" value="1"/>
</dbReference>
<dbReference type="InterPro" id="IPR015424">
    <property type="entry name" value="PyrdxlP-dep_Trfase"/>
</dbReference>
<dbReference type="Pfam" id="PF00155">
    <property type="entry name" value="Aminotran_1_2"/>
    <property type="match status" value="1"/>
</dbReference>
<dbReference type="NCBIfam" id="TIGR03542">
    <property type="entry name" value="DAPAT_plant"/>
    <property type="match status" value="1"/>
</dbReference>
<feature type="binding site" evidence="9">
    <location>
        <begin position="108"/>
        <end position="109"/>
    </location>
    <ligand>
        <name>pyridoxal 5'-phosphate</name>
        <dbReference type="ChEBI" id="CHEBI:597326"/>
    </ligand>
</feature>
<gene>
    <name evidence="9" type="primary">dapL</name>
    <name evidence="11" type="ORF">HMPREF0661_04375</name>
</gene>
<evidence type="ECO:0000256" key="1">
    <source>
        <dbReference type="ARBA" id="ARBA00001933"/>
    </source>
</evidence>
<dbReference type="InterPro" id="IPR015422">
    <property type="entry name" value="PyrdxlP-dep_Trfase_small"/>
</dbReference>
<dbReference type="SUPFAM" id="SSF53383">
    <property type="entry name" value="PLP-dependent transferases"/>
    <property type="match status" value="1"/>
</dbReference>
<feature type="binding site" evidence="9">
    <location>
        <position position="132"/>
    </location>
    <ligand>
        <name>substrate</name>
    </ligand>
</feature>
<feature type="binding site" evidence="9">
    <location>
        <position position="291"/>
    </location>
    <ligand>
        <name>substrate</name>
    </ligand>
</feature>
<feature type="binding site" evidence="9">
    <location>
        <position position="186"/>
    </location>
    <ligand>
        <name>pyridoxal 5'-phosphate</name>
        <dbReference type="ChEBI" id="CHEBI:597326"/>
    </ligand>
</feature>
<dbReference type="Gene3D" id="3.90.1150.10">
    <property type="entry name" value="Aspartate Aminotransferase, domain 1"/>
    <property type="match status" value="1"/>
</dbReference>
<dbReference type="CDD" id="cd00609">
    <property type="entry name" value="AAT_like"/>
    <property type="match status" value="1"/>
</dbReference>
<comment type="catalytic activity">
    <reaction evidence="8 9">
        <text>(2S,6S)-2,6-diaminopimelate + 2-oxoglutarate = (S)-2,3,4,5-tetrahydrodipicolinate + L-glutamate + H2O + H(+)</text>
        <dbReference type="Rhea" id="RHEA:23988"/>
        <dbReference type="ChEBI" id="CHEBI:15377"/>
        <dbReference type="ChEBI" id="CHEBI:15378"/>
        <dbReference type="ChEBI" id="CHEBI:16810"/>
        <dbReference type="ChEBI" id="CHEBI:16845"/>
        <dbReference type="ChEBI" id="CHEBI:29985"/>
        <dbReference type="ChEBI" id="CHEBI:57609"/>
        <dbReference type="EC" id="2.6.1.83"/>
    </reaction>
</comment>
<feature type="binding site" evidence="9">
    <location>
        <position position="72"/>
    </location>
    <ligand>
        <name>pyridoxal 5'-phosphate</name>
        <dbReference type="ChEBI" id="CHEBI:597326"/>
    </ligand>
</feature>
<dbReference type="HAMAP" id="MF_01642">
    <property type="entry name" value="DapL_aminotrans_1"/>
    <property type="match status" value="1"/>
</dbReference>
<comment type="caution">
    <text evidence="11">The sequence shown here is derived from an EMBL/GenBank/DDBJ whole genome shotgun (WGS) entry which is preliminary data.</text>
</comment>
<feature type="binding site" evidence="9">
    <location>
        <position position="132"/>
    </location>
    <ligand>
        <name>pyridoxal 5'-phosphate</name>
        <dbReference type="ChEBI" id="CHEBI:597326"/>
    </ligand>
</feature>
<dbReference type="RefSeq" id="WP_036863549.1">
    <property type="nucleotide sequence ID" value="NZ_JRNS01000245.1"/>
</dbReference>
<accession>A0A096C7H9</accession>
<keyword evidence="7 9" id="KW-0663">Pyridoxal phosphate</keyword>
<feature type="binding site" evidence="9">
    <location>
        <position position="109"/>
    </location>
    <ligand>
        <name>substrate</name>
    </ligand>
</feature>
<evidence type="ECO:0000313" key="12">
    <source>
        <dbReference type="Proteomes" id="UP000029578"/>
    </source>
</evidence>
<dbReference type="AlphaFoldDB" id="A0A096C7H9"/>
<feature type="modified residue" description="N6-(pyridoxal phosphate)lysine" evidence="9">
    <location>
        <position position="248"/>
    </location>
</feature>
<name>A0A096C7H9_9BACT</name>
<keyword evidence="5 9" id="KW-0032">Aminotransferase</keyword>
<feature type="binding site" evidence="9">
    <location>
        <position position="387"/>
    </location>
    <ligand>
        <name>substrate</name>
    </ligand>
</feature>
<comment type="subunit">
    <text evidence="9">Homodimer.</text>
</comment>
<evidence type="ECO:0000256" key="8">
    <source>
        <dbReference type="ARBA" id="ARBA00051934"/>
    </source>
</evidence>
<comment type="cofactor">
    <cofactor evidence="1 9">
        <name>pyridoxal 5'-phosphate</name>
        <dbReference type="ChEBI" id="CHEBI:597326"/>
    </cofactor>
</comment>
<dbReference type="InterPro" id="IPR004839">
    <property type="entry name" value="Aminotransferase_I/II_large"/>
</dbReference>
<dbReference type="EMBL" id="JRNS01000245">
    <property type="protein sequence ID" value="KGF50872.1"/>
    <property type="molecule type" value="Genomic_DNA"/>
</dbReference>
<dbReference type="GO" id="GO:0010285">
    <property type="term" value="F:L,L-diaminopimelate aminotransferase activity"/>
    <property type="evidence" value="ECO:0007669"/>
    <property type="project" value="UniProtKB-UniRule"/>
</dbReference>
<comment type="function">
    <text evidence="9">Involved in the synthesis of meso-diaminopimelate (m-DAP or DL-DAP), required for both lysine and peptidoglycan biosynthesis. Catalyzes the direct conversion of tetrahydrodipicolinate to LL-diaminopimelate.</text>
</comment>
<keyword evidence="6 9" id="KW-0808">Transferase</keyword>
<evidence type="ECO:0000256" key="2">
    <source>
        <dbReference type="ARBA" id="ARBA00004982"/>
    </source>
</evidence>
<proteinExistence type="inferred from homology"/>
<protein>
    <recommendedName>
        <fullName evidence="4 9">LL-diaminopimelate aminotransferase</fullName>
        <shortName evidence="9">DAP-AT</shortName>
        <shortName evidence="9">DAP-aminotransferase</shortName>
        <shortName evidence="9">LL-DAP-aminotransferase</shortName>
        <ecNumber evidence="3 9">2.6.1.83</ecNumber>
    </recommendedName>
</protein>
<dbReference type="Gene3D" id="3.40.640.10">
    <property type="entry name" value="Type I PLP-dependent aspartate aminotransferase-like (Major domain)"/>
    <property type="match status" value="1"/>
</dbReference>
<evidence type="ECO:0000256" key="9">
    <source>
        <dbReference type="HAMAP-Rule" id="MF_01642"/>
    </source>
</evidence>
<comment type="similarity">
    <text evidence="9">Belongs to the class-I pyridoxal-phosphate-dependent aminotransferase family. LL-diaminopimelate aminotransferase subfamily.</text>
</comment>
<dbReference type="InterPro" id="IPR015421">
    <property type="entry name" value="PyrdxlP-dep_Trfase_major"/>
</dbReference>
<dbReference type="EC" id="2.6.1.83" evidence="3 9"/>
<feature type="binding site" evidence="9">
    <location>
        <position position="256"/>
    </location>
    <ligand>
        <name>pyridoxal 5'-phosphate</name>
        <dbReference type="ChEBI" id="CHEBI:597326"/>
    </ligand>
</feature>
<feature type="binding site" evidence="9">
    <location>
        <position position="217"/>
    </location>
    <ligand>
        <name>pyridoxal 5'-phosphate</name>
        <dbReference type="ChEBI" id="CHEBI:597326"/>
    </ligand>
</feature>
<reference evidence="11 12" key="1">
    <citation type="submission" date="2014-07" db="EMBL/GenBank/DDBJ databases">
        <authorList>
            <person name="McCorrison J."/>
            <person name="Sanka R."/>
            <person name="Torralba M."/>
            <person name="Gillis M."/>
            <person name="Haft D.H."/>
            <person name="Methe B."/>
            <person name="Sutton G."/>
            <person name="Nelson K.E."/>
        </authorList>
    </citation>
    <scope>NUCLEOTIDE SEQUENCE [LARGE SCALE GENOMIC DNA]</scope>
    <source>
        <strain evidence="11 12">DNF00666</strain>
    </source>
</reference>
<dbReference type="GO" id="GO:0033362">
    <property type="term" value="P:lysine biosynthetic process via diaminopimelate, diaminopimelate-aminotransferase pathway"/>
    <property type="evidence" value="ECO:0007669"/>
    <property type="project" value="UniProtKB-UniRule"/>
</dbReference>
<evidence type="ECO:0000256" key="7">
    <source>
        <dbReference type="ARBA" id="ARBA00022898"/>
    </source>
</evidence>
<feature type="binding site" evidence="9">
    <location>
        <position position="42"/>
    </location>
    <ligand>
        <name>substrate</name>
    </ligand>
</feature>
<evidence type="ECO:0000256" key="3">
    <source>
        <dbReference type="ARBA" id="ARBA00013138"/>
    </source>
</evidence>